<evidence type="ECO:0000256" key="5">
    <source>
        <dbReference type="ARBA" id="ARBA00023242"/>
    </source>
</evidence>
<feature type="compositionally biased region" description="Acidic residues" evidence="6">
    <location>
        <begin position="29"/>
        <end position="39"/>
    </location>
</feature>
<evidence type="ECO:0000313" key="7">
    <source>
        <dbReference type="EMBL" id="QIW96928.1"/>
    </source>
</evidence>
<feature type="region of interest" description="Disordered" evidence="6">
    <location>
        <begin position="540"/>
        <end position="563"/>
    </location>
</feature>
<evidence type="ECO:0000256" key="6">
    <source>
        <dbReference type="SAM" id="MobiDB-lite"/>
    </source>
</evidence>
<keyword evidence="5" id="KW-0539">Nucleus</keyword>
<dbReference type="SMART" id="SM01401">
    <property type="entry name" value="Sds3"/>
    <property type="match status" value="1"/>
</dbReference>
<evidence type="ECO:0000313" key="8">
    <source>
        <dbReference type="Proteomes" id="UP000503462"/>
    </source>
</evidence>
<evidence type="ECO:0000256" key="1">
    <source>
        <dbReference type="ARBA" id="ARBA00004123"/>
    </source>
</evidence>
<keyword evidence="4" id="KW-0804">Transcription</keyword>
<keyword evidence="2" id="KW-0678">Repressor</keyword>
<feature type="compositionally biased region" description="Acidic residues" evidence="6">
    <location>
        <begin position="203"/>
        <end position="224"/>
    </location>
</feature>
<feature type="region of interest" description="Disordered" evidence="6">
    <location>
        <begin position="1"/>
        <end position="225"/>
    </location>
</feature>
<evidence type="ECO:0000256" key="4">
    <source>
        <dbReference type="ARBA" id="ARBA00023163"/>
    </source>
</evidence>
<dbReference type="PANTHER" id="PTHR21964">
    <property type="entry name" value="BREAST CANCER METASTASIS-SUPPRESSOR 1"/>
    <property type="match status" value="1"/>
</dbReference>
<dbReference type="Pfam" id="PF08598">
    <property type="entry name" value="Sds3"/>
    <property type="match status" value="1"/>
</dbReference>
<keyword evidence="8" id="KW-1185">Reference proteome</keyword>
<dbReference type="GO" id="GO:0005654">
    <property type="term" value="C:nucleoplasm"/>
    <property type="evidence" value="ECO:0007669"/>
    <property type="project" value="UniProtKB-ARBA"/>
</dbReference>
<feature type="compositionally biased region" description="Basic residues" evidence="6">
    <location>
        <begin position="178"/>
        <end position="193"/>
    </location>
</feature>
<evidence type="ECO:0000256" key="2">
    <source>
        <dbReference type="ARBA" id="ARBA00022491"/>
    </source>
</evidence>
<dbReference type="InterPro" id="IPR013907">
    <property type="entry name" value="Sds3"/>
</dbReference>
<feature type="compositionally biased region" description="Basic and acidic residues" evidence="6">
    <location>
        <begin position="50"/>
        <end position="75"/>
    </location>
</feature>
<protein>
    <recommendedName>
        <fullName evidence="9">Transcriptional regulatory protein DEP1</fullName>
    </recommendedName>
</protein>
<gene>
    <name evidence="7" type="ORF">AMS68_002446</name>
</gene>
<comment type="subcellular location">
    <subcellularLocation>
        <location evidence="1">Nucleus</location>
    </subcellularLocation>
</comment>
<accession>A0A6H0XQN3</accession>
<name>A0A6H0XQN3_9PEZI</name>
<dbReference type="AlphaFoldDB" id="A0A6H0XQN3"/>
<dbReference type="EMBL" id="CP051140">
    <property type="protein sequence ID" value="QIW96928.1"/>
    <property type="molecule type" value="Genomic_DNA"/>
</dbReference>
<organism evidence="7 8">
    <name type="scientific">Peltaster fructicola</name>
    <dbReference type="NCBI Taxonomy" id="286661"/>
    <lineage>
        <taxon>Eukaryota</taxon>
        <taxon>Fungi</taxon>
        <taxon>Dikarya</taxon>
        <taxon>Ascomycota</taxon>
        <taxon>Pezizomycotina</taxon>
        <taxon>Dothideomycetes</taxon>
        <taxon>Dothideomycetes incertae sedis</taxon>
        <taxon>Peltaster</taxon>
    </lineage>
</organism>
<dbReference type="OrthoDB" id="20886at2759"/>
<evidence type="ECO:0000256" key="3">
    <source>
        <dbReference type="ARBA" id="ARBA00023015"/>
    </source>
</evidence>
<dbReference type="GO" id="GO:0010468">
    <property type="term" value="P:regulation of gene expression"/>
    <property type="evidence" value="ECO:0007669"/>
    <property type="project" value="UniProtKB-ARBA"/>
</dbReference>
<feature type="compositionally biased region" description="Basic and acidic residues" evidence="6">
    <location>
        <begin position="141"/>
        <end position="164"/>
    </location>
</feature>
<feature type="region of interest" description="Disordered" evidence="6">
    <location>
        <begin position="610"/>
        <end position="641"/>
    </location>
</feature>
<reference evidence="7 8" key="1">
    <citation type="journal article" date="2016" name="Sci. Rep.">
        <title>Peltaster fructicola genome reveals evolution from an invasive phytopathogen to an ectophytic parasite.</title>
        <authorList>
            <person name="Xu C."/>
            <person name="Chen H."/>
            <person name="Gleason M.L."/>
            <person name="Xu J.R."/>
            <person name="Liu H."/>
            <person name="Zhang R."/>
            <person name="Sun G."/>
        </authorList>
    </citation>
    <scope>NUCLEOTIDE SEQUENCE [LARGE SCALE GENOMIC DNA]</scope>
    <source>
        <strain evidence="7 8">LNHT1506</strain>
    </source>
</reference>
<dbReference type="Proteomes" id="UP000503462">
    <property type="component" value="Chromosome 2"/>
</dbReference>
<keyword evidence="3" id="KW-0805">Transcription regulation</keyword>
<proteinExistence type="predicted"/>
<evidence type="ECO:0008006" key="9">
    <source>
        <dbReference type="Google" id="ProtNLM"/>
    </source>
</evidence>
<sequence>MADRGDDAQDNDQSNSNDEDKDDSSLLSEPEDDDREEEMLSSRMVNGKAVRRDDVDSEAETERLELTPRHPREAAEAGIGRTPSKLSKVQSPDEELSEPPSPLPNDVGAASSTSTVANGKKRKRSDTLESPLSSEASIDGESPRKRAGSFKDEHSTEDNSREETTEVVEGNAVVNKTTKIRKSASRRGGRLGRRIVEARDTIETDQEVPEPEAEETIEPQLEEDPIQKSEATDAFSQLAKQFTAFRDALLGERLATVEKELALLEQPQCEHPEYVRMVACVQQRRIKQDRETRAFHHYRQIATRQKTLAERSQMHSQYFQTIREIREEALDSLGTSWYSITRERRQGVNTNPEDDNRHVYRYVDKRSDLLRQQAKYNREVSILSGIAKYVGFPAAPEISGVEGDCLENDLRAMRLARPVHQHITHSQSSKQPLSYDQRNTAQQVVHPHIHRQAEPNVASAERLAHDRFIEQHAWAQAPQSNSYAALTSTPNISHTPDWAHATGYRKPNLLRHQLESPADGVTPIGTPVNGRPAHGNVQDIPNSADQIGREQAPPGSSPLQVPKQRMNGTESNGWRNYSGTSTIDAPLGEGTREHEAYDTEQHNLIRRDFAREQRDPRSSLPVEGSVQYESQSRLPMPSSMFEKPDIFRTAGFRPLEGTFATPTASSTVAGRSSS</sequence>